<organism evidence="5 6">
    <name type="scientific">Alternaria tenuissima</name>
    <dbReference type="NCBI Taxonomy" id="119927"/>
    <lineage>
        <taxon>Eukaryota</taxon>
        <taxon>Fungi</taxon>
        <taxon>Dikarya</taxon>
        <taxon>Ascomycota</taxon>
        <taxon>Pezizomycotina</taxon>
        <taxon>Dothideomycetes</taxon>
        <taxon>Pleosporomycetidae</taxon>
        <taxon>Pleosporales</taxon>
        <taxon>Pleosporineae</taxon>
        <taxon>Pleosporaceae</taxon>
        <taxon>Alternaria</taxon>
        <taxon>Alternaria sect. Alternaria</taxon>
        <taxon>Alternaria alternata complex</taxon>
    </lineage>
</organism>
<sequence length="299" mass="32875">MSRKPYENSMSPKEIQGIMSRQEEDEDWKSLTDANERRRVQNRIAQRNYRRNIKRRLQQLEVFNRSTSDSPPTTPKEKRQSCRTPPKESTKSKHTRRDSINPTASDTLLPNLETGNGLPAAVSPDDSSVQAFLFGSTGEAGNVSSISNQENSNIASQQKNEITNVFDLTTPLTHLENDLILFGRSTVPSSASTSSSNSTLPPSLNALQKAVIKGRDSIAELLVENGADVYIVDDYGNNILHLAAQSGHASLISFGLSHCVNVNAINVAGETPLHVAIEHDYVEIVDMLIRAGADMEFKS</sequence>
<dbReference type="SUPFAM" id="SSF48403">
    <property type="entry name" value="Ankyrin repeat"/>
    <property type="match status" value="1"/>
</dbReference>
<feature type="compositionally biased region" description="Basic and acidic residues" evidence="4">
    <location>
        <begin position="75"/>
        <end position="91"/>
    </location>
</feature>
<dbReference type="EMBL" id="PDXA01000010">
    <property type="protein sequence ID" value="RYN54499.1"/>
    <property type="molecule type" value="Genomic_DNA"/>
</dbReference>
<feature type="region of interest" description="Disordered" evidence="4">
    <location>
        <begin position="1"/>
        <end position="124"/>
    </location>
</feature>
<evidence type="ECO:0000313" key="5">
    <source>
        <dbReference type="EMBL" id="RYN54499.1"/>
    </source>
</evidence>
<dbReference type="Pfam" id="PF12796">
    <property type="entry name" value="Ank_2"/>
    <property type="match status" value="1"/>
</dbReference>
<feature type="repeat" description="ANK" evidence="3">
    <location>
        <begin position="268"/>
        <end position="299"/>
    </location>
</feature>
<dbReference type="Gene3D" id="1.25.40.20">
    <property type="entry name" value="Ankyrin repeat-containing domain"/>
    <property type="match status" value="1"/>
</dbReference>
<reference evidence="6" key="1">
    <citation type="journal article" date="2019" name="bioRxiv">
        <title>Genomics, evolutionary history and diagnostics of the Alternaria alternata species group including apple and Asian pear pathotypes.</title>
        <authorList>
            <person name="Armitage A.D."/>
            <person name="Cockerton H.M."/>
            <person name="Sreenivasaprasad S."/>
            <person name="Woodhall J.W."/>
            <person name="Lane C.R."/>
            <person name="Harrison R.J."/>
            <person name="Clarkson J.P."/>
        </authorList>
    </citation>
    <scope>NUCLEOTIDE SEQUENCE [LARGE SCALE GENOMIC DNA]</scope>
    <source>
        <strain evidence="6">FERA 1082</strain>
    </source>
</reference>
<proteinExistence type="predicted"/>
<dbReference type="AlphaFoldDB" id="A0A4Q4MMA6"/>
<dbReference type="InterPro" id="IPR002110">
    <property type="entry name" value="Ankyrin_rpt"/>
</dbReference>
<dbReference type="CDD" id="cd14688">
    <property type="entry name" value="bZIP_YAP"/>
    <property type="match status" value="1"/>
</dbReference>
<dbReference type="PANTHER" id="PTHR24198">
    <property type="entry name" value="ANKYRIN REPEAT AND PROTEIN KINASE DOMAIN-CONTAINING PROTEIN"/>
    <property type="match status" value="1"/>
</dbReference>
<dbReference type="Proteomes" id="UP000292402">
    <property type="component" value="Unassembled WGS sequence"/>
</dbReference>
<protein>
    <submittedName>
        <fullName evidence="5">Uncharacterized protein</fullName>
    </submittedName>
</protein>
<comment type="caution">
    <text evidence="5">The sequence shown here is derived from an EMBL/GenBank/DDBJ whole genome shotgun (WGS) entry which is preliminary data.</text>
</comment>
<evidence type="ECO:0000256" key="4">
    <source>
        <dbReference type="SAM" id="MobiDB-lite"/>
    </source>
</evidence>
<dbReference type="PANTHER" id="PTHR24198:SF165">
    <property type="entry name" value="ANKYRIN REPEAT-CONTAINING PROTEIN-RELATED"/>
    <property type="match status" value="1"/>
</dbReference>
<name>A0A4Q4MMA6_9PLEO</name>
<evidence type="ECO:0000256" key="1">
    <source>
        <dbReference type="ARBA" id="ARBA00022737"/>
    </source>
</evidence>
<feature type="repeat" description="ANK" evidence="3">
    <location>
        <begin position="235"/>
        <end position="267"/>
    </location>
</feature>
<dbReference type="InterPro" id="IPR036770">
    <property type="entry name" value="Ankyrin_rpt-contain_sf"/>
</dbReference>
<feature type="compositionally biased region" description="Basic residues" evidence="4">
    <location>
        <begin position="48"/>
        <end position="57"/>
    </location>
</feature>
<gene>
    <name evidence="5" type="ORF">AA0114_g3827</name>
</gene>
<evidence type="ECO:0000313" key="6">
    <source>
        <dbReference type="Proteomes" id="UP000292402"/>
    </source>
</evidence>
<dbReference type="PRINTS" id="PR01415">
    <property type="entry name" value="ANKYRIN"/>
</dbReference>
<feature type="repeat" description="ANK" evidence="3">
    <location>
        <begin position="202"/>
        <end position="234"/>
    </location>
</feature>
<dbReference type="GO" id="GO:0005737">
    <property type="term" value="C:cytoplasm"/>
    <property type="evidence" value="ECO:0007669"/>
    <property type="project" value="TreeGrafter"/>
</dbReference>
<feature type="compositionally biased region" description="Basic and acidic residues" evidence="4">
    <location>
        <begin position="28"/>
        <end position="39"/>
    </location>
</feature>
<keyword evidence="2 3" id="KW-0040">ANK repeat</keyword>
<evidence type="ECO:0000256" key="2">
    <source>
        <dbReference type="ARBA" id="ARBA00023043"/>
    </source>
</evidence>
<dbReference type="SMART" id="SM00248">
    <property type="entry name" value="ANK"/>
    <property type="match status" value="3"/>
</dbReference>
<accession>A0A4Q4MMA6</accession>
<keyword evidence="1" id="KW-0677">Repeat</keyword>
<evidence type="ECO:0000256" key="3">
    <source>
        <dbReference type="PROSITE-ProRule" id="PRU00023"/>
    </source>
</evidence>
<dbReference type="PROSITE" id="PS50297">
    <property type="entry name" value="ANK_REP_REGION"/>
    <property type="match status" value="1"/>
</dbReference>
<dbReference type="PROSITE" id="PS50088">
    <property type="entry name" value="ANK_REPEAT"/>
    <property type="match status" value="3"/>
</dbReference>